<dbReference type="SUPFAM" id="SSF54637">
    <property type="entry name" value="Thioesterase/thiol ester dehydrase-isomerase"/>
    <property type="match status" value="1"/>
</dbReference>
<protein>
    <recommendedName>
        <fullName evidence="1">MaoC-like domain-containing protein</fullName>
    </recommendedName>
</protein>
<dbReference type="InterPro" id="IPR029069">
    <property type="entry name" value="HotDog_dom_sf"/>
</dbReference>
<dbReference type="CDD" id="cd03450">
    <property type="entry name" value="NodN"/>
    <property type="match status" value="1"/>
</dbReference>
<dbReference type="AlphaFoldDB" id="A0A381NH03"/>
<evidence type="ECO:0000313" key="2">
    <source>
        <dbReference type="EMBL" id="SUZ53827.1"/>
    </source>
</evidence>
<evidence type="ECO:0000259" key="1">
    <source>
        <dbReference type="Pfam" id="PF01575"/>
    </source>
</evidence>
<dbReference type="EMBL" id="UINC01000352">
    <property type="protein sequence ID" value="SUZ53827.1"/>
    <property type="molecule type" value="Genomic_DNA"/>
</dbReference>
<proteinExistence type="predicted"/>
<dbReference type="Pfam" id="PF01575">
    <property type="entry name" value="MaoC_dehydratas"/>
    <property type="match status" value="1"/>
</dbReference>
<dbReference type="PANTHER" id="PTHR42993">
    <property type="entry name" value="MAOC-LIKE DEHYDRATASE DOMAIN-CONTAINING PROTEIN"/>
    <property type="match status" value="1"/>
</dbReference>
<feature type="domain" description="MaoC-like" evidence="1">
    <location>
        <begin position="25"/>
        <end position="132"/>
    </location>
</feature>
<reference evidence="2" key="1">
    <citation type="submission" date="2018-05" db="EMBL/GenBank/DDBJ databases">
        <authorList>
            <person name="Lanie J.A."/>
            <person name="Ng W.-L."/>
            <person name="Kazmierczak K.M."/>
            <person name="Andrzejewski T.M."/>
            <person name="Davidsen T.M."/>
            <person name="Wayne K.J."/>
            <person name="Tettelin H."/>
            <person name="Glass J.I."/>
            <person name="Rusch D."/>
            <person name="Podicherti R."/>
            <person name="Tsui H.-C.T."/>
            <person name="Winkler M.E."/>
        </authorList>
    </citation>
    <scope>NUCLEOTIDE SEQUENCE</scope>
</reference>
<organism evidence="2">
    <name type="scientific">marine metagenome</name>
    <dbReference type="NCBI Taxonomy" id="408172"/>
    <lineage>
        <taxon>unclassified sequences</taxon>
        <taxon>metagenomes</taxon>
        <taxon>ecological metagenomes</taxon>
    </lineage>
</organism>
<sequence length="154" mass="16581">MDEIAFDDIDGLNASASDDWSGWGPEVEVTQEMVNGFADLTGDHQWIHVDVERATAGPFGGPIAHGFLTLSLLPNLNKTGDVRITGHQNAINYGADGLRFLVPVPSGSTVHARNRVREARQHKKGTLVATQVAIHVVGNEVPSVLYDALVLYQG</sequence>
<dbReference type="PANTHER" id="PTHR42993:SF1">
    <property type="entry name" value="MAOC-LIKE DEHYDRATASE DOMAIN-CONTAINING PROTEIN"/>
    <property type="match status" value="1"/>
</dbReference>
<dbReference type="InterPro" id="IPR039375">
    <property type="entry name" value="NodN-like"/>
</dbReference>
<gene>
    <name evidence="2" type="ORF">METZ01_LOCUS6681</name>
</gene>
<dbReference type="InterPro" id="IPR002539">
    <property type="entry name" value="MaoC-like_dom"/>
</dbReference>
<accession>A0A381NH03</accession>
<dbReference type="Gene3D" id="3.10.129.10">
    <property type="entry name" value="Hotdog Thioesterase"/>
    <property type="match status" value="1"/>
</dbReference>
<name>A0A381NH03_9ZZZZ</name>